<keyword evidence="3" id="KW-1185">Reference proteome</keyword>
<comment type="caution">
    <text evidence="2">The sequence shown here is derived from an EMBL/GenBank/DDBJ whole genome shotgun (WGS) entry which is preliminary data.</text>
</comment>
<keyword evidence="1" id="KW-0812">Transmembrane</keyword>
<evidence type="ECO:0000256" key="1">
    <source>
        <dbReference type="SAM" id="Phobius"/>
    </source>
</evidence>
<evidence type="ECO:0000313" key="3">
    <source>
        <dbReference type="Proteomes" id="UP000011648"/>
    </source>
</evidence>
<keyword evidence="1" id="KW-1133">Transmembrane helix</keyword>
<protein>
    <submittedName>
        <fullName evidence="2">Uncharacterized protein</fullName>
    </submittedName>
</protein>
<organism evidence="2 3">
    <name type="scientific">Natrialba taiwanensis DSM 12281</name>
    <dbReference type="NCBI Taxonomy" id="1230458"/>
    <lineage>
        <taxon>Archaea</taxon>
        <taxon>Methanobacteriati</taxon>
        <taxon>Methanobacteriota</taxon>
        <taxon>Stenosarchaea group</taxon>
        <taxon>Halobacteria</taxon>
        <taxon>Halobacteriales</taxon>
        <taxon>Natrialbaceae</taxon>
        <taxon>Natrialba</taxon>
    </lineage>
</organism>
<proteinExistence type="predicted"/>
<gene>
    <name evidence="2" type="ORF">C484_05372</name>
</gene>
<keyword evidence="1" id="KW-0472">Membrane</keyword>
<dbReference type="AlphaFoldDB" id="M0ABM5"/>
<dbReference type="EMBL" id="AOIL01000016">
    <property type="protein sequence ID" value="ELY94753.1"/>
    <property type="molecule type" value="Genomic_DNA"/>
</dbReference>
<sequence>MGVRWTLFGGVNQFLSSLALLTGTVWLAN</sequence>
<accession>M0ABM5</accession>
<feature type="transmembrane region" description="Helical" evidence="1">
    <location>
        <begin position="6"/>
        <end position="28"/>
    </location>
</feature>
<reference evidence="2 3" key="1">
    <citation type="journal article" date="2014" name="PLoS Genet.">
        <title>Phylogenetically driven sequencing of extremely halophilic archaea reveals strategies for static and dynamic osmo-response.</title>
        <authorList>
            <person name="Becker E.A."/>
            <person name="Seitzer P.M."/>
            <person name="Tritt A."/>
            <person name="Larsen D."/>
            <person name="Krusor M."/>
            <person name="Yao A.I."/>
            <person name="Wu D."/>
            <person name="Madern D."/>
            <person name="Eisen J.A."/>
            <person name="Darling A.E."/>
            <person name="Facciotti M.T."/>
        </authorList>
    </citation>
    <scope>NUCLEOTIDE SEQUENCE [LARGE SCALE GENOMIC DNA]</scope>
    <source>
        <strain evidence="2 3">DSM 12281</strain>
    </source>
</reference>
<dbReference type="Proteomes" id="UP000011648">
    <property type="component" value="Unassembled WGS sequence"/>
</dbReference>
<evidence type="ECO:0000313" key="2">
    <source>
        <dbReference type="EMBL" id="ELY94753.1"/>
    </source>
</evidence>
<name>M0ABM5_9EURY</name>